<dbReference type="GO" id="GO:0051119">
    <property type="term" value="F:sugar transmembrane transporter activity"/>
    <property type="evidence" value="ECO:0007669"/>
    <property type="project" value="InterPro"/>
</dbReference>
<keyword evidence="7 9" id="KW-1133">Transmembrane helix</keyword>
<feature type="transmembrane region" description="Helical" evidence="9">
    <location>
        <begin position="131"/>
        <end position="153"/>
    </location>
</feature>
<dbReference type="PANTHER" id="PTHR10791:SF28">
    <property type="entry name" value="BIDIRECTIONAL SUGAR TRANSPORTER SWEET3"/>
    <property type="match status" value="1"/>
</dbReference>
<proteinExistence type="inferred from homology"/>
<feature type="transmembrane region" description="Helical" evidence="9">
    <location>
        <begin position="40"/>
        <end position="58"/>
    </location>
</feature>
<keyword evidence="6" id="KW-0677">Repeat</keyword>
<dbReference type="EMBL" id="JBBNAG010000011">
    <property type="protein sequence ID" value="KAK9094240.1"/>
    <property type="molecule type" value="Genomic_DNA"/>
</dbReference>
<feature type="transmembrane region" description="Helical" evidence="9">
    <location>
        <begin position="192"/>
        <end position="213"/>
    </location>
</feature>
<evidence type="ECO:0000256" key="4">
    <source>
        <dbReference type="ARBA" id="ARBA00022597"/>
    </source>
</evidence>
<feature type="transmembrane region" description="Helical" evidence="9">
    <location>
        <begin position="6"/>
        <end position="28"/>
    </location>
</feature>
<keyword evidence="4 9" id="KW-0762">Sugar transport</keyword>
<evidence type="ECO:0000313" key="10">
    <source>
        <dbReference type="EMBL" id="KAK9094240.1"/>
    </source>
</evidence>
<evidence type="ECO:0000256" key="9">
    <source>
        <dbReference type="RuleBase" id="RU910715"/>
    </source>
</evidence>
<keyword evidence="11" id="KW-1185">Reference proteome</keyword>
<evidence type="ECO:0000256" key="7">
    <source>
        <dbReference type="ARBA" id="ARBA00022989"/>
    </source>
</evidence>
<dbReference type="InterPro" id="IPR047664">
    <property type="entry name" value="SWEET"/>
</dbReference>
<evidence type="ECO:0000256" key="5">
    <source>
        <dbReference type="ARBA" id="ARBA00022692"/>
    </source>
</evidence>
<comment type="similarity">
    <text evidence="2 9">Belongs to the SWEET sugar transporter family.</text>
</comment>
<evidence type="ECO:0000256" key="8">
    <source>
        <dbReference type="ARBA" id="ARBA00023136"/>
    </source>
</evidence>
<dbReference type="GO" id="GO:0005886">
    <property type="term" value="C:plasma membrane"/>
    <property type="evidence" value="ECO:0007669"/>
    <property type="project" value="UniProtKB-SubCell"/>
</dbReference>
<feature type="transmembrane region" description="Helical" evidence="9">
    <location>
        <begin position="165"/>
        <end position="186"/>
    </location>
</feature>
<name>A0AAP0EIQ1_9MAGN</name>
<dbReference type="Proteomes" id="UP001419268">
    <property type="component" value="Unassembled WGS sequence"/>
</dbReference>
<evidence type="ECO:0000256" key="2">
    <source>
        <dbReference type="ARBA" id="ARBA00007809"/>
    </source>
</evidence>
<dbReference type="AlphaFoldDB" id="A0AAP0EIQ1"/>
<evidence type="ECO:0000256" key="6">
    <source>
        <dbReference type="ARBA" id="ARBA00022737"/>
    </source>
</evidence>
<dbReference type="Gene3D" id="1.20.1280.290">
    <property type="match status" value="2"/>
</dbReference>
<accession>A0AAP0EIQ1</accession>
<organism evidence="10 11">
    <name type="scientific">Stephania cephalantha</name>
    <dbReference type="NCBI Taxonomy" id="152367"/>
    <lineage>
        <taxon>Eukaryota</taxon>
        <taxon>Viridiplantae</taxon>
        <taxon>Streptophyta</taxon>
        <taxon>Embryophyta</taxon>
        <taxon>Tracheophyta</taxon>
        <taxon>Spermatophyta</taxon>
        <taxon>Magnoliopsida</taxon>
        <taxon>Ranunculales</taxon>
        <taxon>Menispermaceae</taxon>
        <taxon>Menispermoideae</taxon>
        <taxon>Cissampelideae</taxon>
        <taxon>Stephania</taxon>
    </lineage>
</organism>
<feature type="transmembrane region" description="Helical" evidence="9">
    <location>
        <begin position="70"/>
        <end position="93"/>
    </location>
</feature>
<comment type="function">
    <text evidence="9">Mediates both low-affinity uptake and efflux of sugar across the membrane.</text>
</comment>
<comment type="caution">
    <text evidence="10">The sequence shown here is derived from an EMBL/GenBank/DDBJ whole genome shotgun (WGS) entry which is preliminary data.</text>
</comment>
<evidence type="ECO:0000256" key="3">
    <source>
        <dbReference type="ARBA" id="ARBA00022448"/>
    </source>
</evidence>
<feature type="transmembrane region" description="Helical" evidence="9">
    <location>
        <begin position="105"/>
        <end position="125"/>
    </location>
</feature>
<dbReference type="PANTHER" id="PTHR10791">
    <property type="entry name" value="RAG1-ACTIVATING PROTEIN 1"/>
    <property type="match status" value="1"/>
</dbReference>
<dbReference type="Pfam" id="PF03083">
    <property type="entry name" value="MtN3_slv"/>
    <property type="match status" value="2"/>
</dbReference>
<dbReference type="FunFam" id="1.20.1280.290:FF:000002">
    <property type="entry name" value="Bidirectional sugar transporter SWEET"/>
    <property type="match status" value="1"/>
</dbReference>
<keyword evidence="8 9" id="KW-0472">Membrane</keyword>
<keyword evidence="5 9" id="KW-0812">Transmembrane</keyword>
<dbReference type="GO" id="GO:0012505">
    <property type="term" value="C:endomembrane system"/>
    <property type="evidence" value="ECO:0007669"/>
    <property type="project" value="UniProtKB-SubCell"/>
</dbReference>
<reference evidence="10 11" key="1">
    <citation type="submission" date="2024-01" db="EMBL/GenBank/DDBJ databases">
        <title>Genome assemblies of Stephania.</title>
        <authorList>
            <person name="Yang L."/>
        </authorList>
    </citation>
    <scope>NUCLEOTIDE SEQUENCE [LARGE SCALE GENOMIC DNA]</scope>
    <source>
        <strain evidence="10">JXDWG</strain>
        <tissue evidence="10">Leaf</tissue>
    </source>
</reference>
<evidence type="ECO:0000313" key="11">
    <source>
        <dbReference type="Proteomes" id="UP001419268"/>
    </source>
</evidence>
<comment type="subcellular location">
    <subcellularLocation>
        <location evidence="9">Cell membrane</location>
        <topology evidence="9">Multi-pass membrane protein</topology>
    </subcellularLocation>
    <subcellularLocation>
        <location evidence="1">Endomembrane system</location>
        <topology evidence="1">Multi-pass membrane protein</topology>
    </subcellularLocation>
</comment>
<dbReference type="InterPro" id="IPR004316">
    <property type="entry name" value="SWEET_rpt"/>
</dbReference>
<dbReference type="FunFam" id="1.20.1280.290:FF:000001">
    <property type="entry name" value="Bidirectional sugar transporter SWEET"/>
    <property type="match status" value="1"/>
</dbReference>
<evidence type="ECO:0000256" key="1">
    <source>
        <dbReference type="ARBA" id="ARBA00004127"/>
    </source>
</evidence>
<sequence>MADTVRFVVGILGNATSIFLFAAPILTCKRIIKNKSTEDFSCVPYIFSQLSCLVYTWYGSPFVSKGWENMPVFTVSGVGALLETCYILIYFWFAPSNRKKEVARMQLPTITAFSVIALVSILRLHDHPQRKVLVGSAALVACVAMYGSPLLAVRKVIKTKSVEFMPFYLSLFSFLASLLWGTYGLLGHDLFVASPNLVACPLGILQLLVYCVYSKNRVAEKPENMDLEKIVFNNEEKLSNNQLAAMNSTVITVEK</sequence>
<protein>
    <recommendedName>
        <fullName evidence="9">Bidirectional sugar transporter SWEET</fullName>
    </recommendedName>
</protein>
<gene>
    <name evidence="10" type="ORF">Scep_025709</name>
</gene>
<keyword evidence="3 9" id="KW-0813">Transport</keyword>